<evidence type="ECO:0000313" key="4">
    <source>
        <dbReference type="Proteomes" id="UP000243579"/>
    </source>
</evidence>
<feature type="repeat" description="ANK" evidence="1">
    <location>
        <begin position="37"/>
        <end position="69"/>
    </location>
</feature>
<dbReference type="Proteomes" id="UP000243579">
    <property type="component" value="Unassembled WGS sequence"/>
</dbReference>
<feature type="coiled-coil region" evidence="2">
    <location>
        <begin position="110"/>
        <end position="137"/>
    </location>
</feature>
<name>A0A1V9ZE12_ACHHY</name>
<sequence>MADYHDALRDAVWNDDIEGLQMYMHAGRIDVNHTDAAGQTLLHLASFWGRTEIVRLLVSLGASMKMKNAAGCTALDLAIHWGHSATAEMIRLRGGTSVWEEKMGLLQMQVEDLATALADSERQRAHQEAQLIAHRAEILELHAKWRTTGDLLETEEKKCAATMLKHESLVKAAAALRDEVTALKADLHDTQLDAIRLDEARVAAESARDAALQQRETALRAANDAFAVQVERIRDWQAAENAAVILETQRNAAFVERDAVKLRASVMAVELQLATERLAFTADELATLRDETKEFMEAKRKEEIRQRRAARALETISTEDRLEKLARAKEYGNQFKRRASKEGGDDGVAMRAQTAAALVAQELHPDLAAFEEAFVHTVKTFTEARRDKWAALRVQTNEGQSEAQFDALRPLFTAAASPTTGKVNCAVYGKYASKVRWRPATEQRAKARLPPMTTK</sequence>
<dbReference type="GO" id="GO:0005634">
    <property type="term" value="C:nucleus"/>
    <property type="evidence" value="ECO:0007669"/>
    <property type="project" value="TreeGrafter"/>
</dbReference>
<evidence type="ECO:0000256" key="2">
    <source>
        <dbReference type="SAM" id="Coils"/>
    </source>
</evidence>
<keyword evidence="4" id="KW-1185">Reference proteome</keyword>
<dbReference type="AlphaFoldDB" id="A0A1V9ZE12"/>
<dbReference type="Gene3D" id="1.25.40.20">
    <property type="entry name" value="Ankyrin repeat-containing domain"/>
    <property type="match status" value="1"/>
</dbReference>
<dbReference type="Pfam" id="PF12796">
    <property type="entry name" value="Ank_2"/>
    <property type="match status" value="1"/>
</dbReference>
<dbReference type="OrthoDB" id="539213at2759"/>
<feature type="coiled-coil region" evidence="2">
    <location>
        <begin position="166"/>
        <end position="193"/>
    </location>
</feature>
<dbReference type="PROSITE" id="PS50297">
    <property type="entry name" value="ANK_REP_REGION"/>
    <property type="match status" value="1"/>
</dbReference>
<dbReference type="PANTHER" id="PTHR24183:SF1">
    <property type="entry name" value="FIBRONECTIN TYPE 3 AND ANKYRIN REPEAT DOMAINS PROTEIN 1"/>
    <property type="match status" value="1"/>
</dbReference>
<dbReference type="SMART" id="SM00248">
    <property type="entry name" value="ANK"/>
    <property type="match status" value="2"/>
</dbReference>
<keyword evidence="2" id="KW-0175">Coiled coil</keyword>
<evidence type="ECO:0000313" key="3">
    <source>
        <dbReference type="EMBL" id="OQR96244.1"/>
    </source>
</evidence>
<dbReference type="STRING" id="1202772.A0A1V9ZE12"/>
<proteinExistence type="predicted"/>
<dbReference type="PANTHER" id="PTHR24183">
    <property type="entry name" value="FIBRONECTIN TYPE 3 AND ANKYRIN REPEAT DOMAINS PROTEIN 1"/>
    <property type="match status" value="1"/>
</dbReference>
<gene>
    <name evidence="3" type="ORF">ACHHYP_16533</name>
</gene>
<keyword evidence="1" id="KW-0040">ANK repeat</keyword>
<dbReference type="InterPro" id="IPR002110">
    <property type="entry name" value="Ankyrin_rpt"/>
</dbReference>
<accession>A0A1V9ZE12</accession>
<dbReference type="SUPFAM" id="SSF48403">
    <property type="entry name" value="Ankyrin repeat"/>
    <property type="match status" value="1"/>
</dbReference>
<evidence type="ECO:0000256" key="1">
    <source>
        <dbReference type="PROSITE-ProRule" id="PRU00023"/>
    </source>
</evidence>
<protein>
    <submittedName>
        <fullName evidence="3">Uncharacterized protein</fullName>
    </submittedName>
</protein>
<dbReference type="PROSITE" id="PS50088">
    <property type="entry name" value="ANK_REPEAT"/>
    <property type="match status" value="1"/>
</dbReference>
<organism evidence="3 4">
    <name type="scientific">Achlya hypogyna</name>
    <name type="common">Oomycete</name>
    <name type="synonym">Protoachlya hypogyna</name>
    <dbReference type="NCBI Taxonomy" id="1202772"/>
    <lineage>
        <taxon>Eukaryota</taxon>
        <taxon>Sar</taxon>
        <taxon>Stramenopiles</taxon>
        <taxon>Oomycota</taxon>
        <taxon>Saprolegniomycetes</taxon>
        <taxon>Saprolegniales</taxon>
        <taxon>Achlyaceae</taxon>
        <taxon>Achlya</taxon>
    </lineage>
</organism>
<dbReference type="EMBL" id="JNBR01000151">
    <property type="protein sequence ID" value="OQR96244.1"/>
    <property type="molecule type" value="Genomic_DNA"/>
</dbReference>
<reference evidence="3 4" key="1">
    <citation type="journal article" date="2014" name="Genome Biol. Evol.">
        <title>The secreted proteins of Achlya hypogyna and Thraustotheca clavata identify the ancestral oomycete secretome and reveal gene acquisitions by horizontal gene transfer.</title>
        <authorList>
            <person name="Misner I."/>
            <person name="Blouin N."/>
            <person name="Leonard G."/>
            <person name="Richards T.A."/>
            <person name="Lane C.E."/>
        </authorList>
    </citation>
    <scope>NUCLEOTIDE SEQUENCE [LARGE SCALE GENOMIC DNA]</scope>
    <source>
        <strain evidence="3 4">ATCC 48635</strain>
    </source>
</reference>
<comment type="caution">
    <text evidence="3">The sequence shown here is derived from an EMBL/GenBank/DDBJ whole genome shotgun (WGS) entry which is preliminary data.</text>
</comment>
<dbReference type="InterPro" id="IPR036770">
    <property type="entry name" value="Ankyrin_rpt-contain_sf"/>
</dbReference>